<name>A0A9J5X7M3_SOLCO</name>
<comment type="caution">
    <text evidence="1">The sequence shown here is derived from an EMBL/GenBank/DDBJ whole genome shotgun (WGS) entry which is preliminary data.</text>
</comment>
<dbReference type="AlphaFoldDB" id="A0A9J5X7M3"/>
<evidence type="ECO:0000313" key="2">
    <source>
        <dbReference type="Proteomes" id="UP000824120"/>
    </source>
</evidence>
<reference evidence="1 2" key="1">
    <citation type="submission" date="2020-09" db="EMBL/GenBank/DDBJ databases">
        <title>De no assembly of potato wild relative species, Solanum commersonii.</title>
        <authorList>
            <person name="Cho K."/>
        </authorList>
    </citation>
    <scope>NUCLEOTIDE SEQUENCE [LARGE SCALE GENOMIC DNA]</scope>
    <source>
        <strain evidence="1">LZ3.2</strain>
        <tissue evidence="1">Leaf</tissue>
    </source>
</reference>
<proteinExistence type="predicted"/>
<evidence type="ECO:0000313" key="1">
    <source>
        <dbReference type="EMBL" id="KAG5583719.1"/>
    </source>
</evidence>
<organism evidence="1 2">
    <name type="scientific">Solanum commersonii</name>
    <name type="common">Commerson's wild potato</name>
    <name type="synonym">Commerson's nightshade</name>
    <dbReference type="NCBI Taxonomy" id="4109"/>
    <lineage>
        <taxon>Eukaryota</taxon>
        <taxon>Viridiplantae</taxon>
        <taxon>Streptophyta</taxon>
        <taxon>Embryophyta</taxon>
        <taxon>Tracheophyta</taxon>
        <taxon>Spermatophyta</taxon>
        <taxon>Magnoliopsida</taxon>
        <taxon>eudicotyledons</taxon>
        <taxon>Gunneridae</taxon>
        <taxon>Pentapetalae</taxon>
        <taxon>asterids</taxon>
        <taxon>lamiids</taxon>
        <taxon>Solanales</taxon>
        <taxon>Solanaceae</taxon>
        <taxon>Solanoideae</taxon>
        <taxon>Solaneae</taxon>
        <taxon>Solanum</taxon>
    </lineage>
</organism>
<gene>
    <name evidence="1" type="ORF">H5410_044153</name>
</gene>
<keyword evidence="2" id="KW-1185">Reference proteome</keyword>
<accession>A0A9J5X7M3</accession>
<dbReference type="Proteomes" id="UP000824120">
    <property type="component" value="Chromosome 9"/>
</dbReference>
<protein>
    <submittedName>
        <fullName evidence="1">Uncharacterized protein</fullName>
    </submittedName>
</protein>
<dbReference type="EMBL" id="JACXVP010000009">
    <property type="protein sequence ID" value="KAG5583719.1"/>
    <property type="molecule type" value="Genomic_DNA"/>
</dbReference>
<sequence length="77" mass="8591">MDCEFFSLNNNVAISNGGSSDPKYYPFVLQSDSNSVLKNVSECRLINRGSLARISMPYNLDDNTEAHLKRGEALNTF</sequence>